<dbReference type="InterPro" id="IPR015353">
    <property type="entry name" value="Rubisco_LSMT_subst-bd"/>
</dbReference>
<dbReference type="EMBL" id="CAMGYJ010000011">
    <property type="protein sequence ID" value="CAI0558022.1"/>
    <property type="molecule type" value="Genomic_DNA"/>
</dbReference>
<dbReference type="Pfam" id="PF09273">
    <property type="entry name" value="Rubis-subs-bind"/>
    <property type="match status" value="1"/>
</dbReference>
<evidence type="ECO:0000256" key="3">
    <source>
        <dbReference type="ARBA" id="ARBA00022691"/>
    </source>
</evidence>
<dbReference type="Gene3D" id="3.90.1420.10">
    <property type="entry name" value="Rubisco LSMT, substrate-binding domain"/>
    <property type="match status" value="1"/>
</dbReference>
<accession>A0AAV0RNA3</accession>
<evidence type="ECO:0000256" key="1">
    <source>
        <dbReference type="ARBA" id="ARBA00022603"/>
    </source>
</evidence>
<name>A0AAV0RNA3_9ROSI</name>
<dbReference type="InterPro" id="IPR036464">
    <property type="entry name" value="Rubisco_LSMT_subst-bd_sf"/>
</dbReference>
<dbReference type="Gene3D" id="3.90.1410.10">
    <property type="entry name" value="set domain protein methyltransferase, domain 1"/>
    <property type="match status" value="1"/>
</dbReference>
<dbReference type="FunFam" id="3.90.1410.10:FF:000011">
    <property type="entry name" value="Transcription factor, E2F and DP-related"/>
    <property type="match status" value="1"/>
</dbReference>
<evidence type="ECO:0000313" key="6">
    <source>
        <dbReference type="Proteomes" id="UP001154282"/>
    </source>
</evidence>
<keyword evidence="2" id="KW-0808">Transferase</keyword>
<dbReference type="PANTHER" id="PTHR13271">
    <property type="entry name" value="UNCHARACTERIZED PUTATIVE METHYLTRANSFERASE"/>
    <property type="match status" value="1"/>
</dbReference>
<evidence type="ECO:0000313" key="5">
    <source>
        <dbReference type="EMBL" id="CAI0558022.1"/>
    </source>
</evidence>
<evidence type="ECO:0000259" key="4">
    <source>
        <dbReference type="PROSITE" id="PS50280"/>
    </source>
</evidence>
<comment type="caution">
    <text evidence="5">The sequence shown here is derived from an EMBL/GenBank/DDBJ whole genome shotgun (WGS) entry which is preliminary data.</text>
</comment>
<gene>
    <name evidence="5" type="ORF">LITE_LOCUS48582</name>
</gene>
<dbReference type="CDD" id="cd10527">
    <property type="entry name" value="SET_LSMT"/>
    <property type="match status" value="1"/>
</dbReference>
<keyword evidence="1" id="KW-0489">Methyltransferase</keyword>
<protein>
    <recommendedName>
        <fullName evidence="4">SET domain-containing protein</fullName>
    </recommendedName>
</protein>
<dbReference type="GO" id="GO:0032259">
    <property type="term" value="P:methylation"/>
    <property type="evidence" value="ECO:0007669"/>
    <property type="project" value="UniProtKB-KW"/>
</dbReference>
<dbReference type="AlphaFoldDB" id="A0AAV0RNA3"/>
<dbReference type="InterPro" id="IPR050600">
    <property type="entry name" value="SETD3_SETD6_MTase"/>
</dbReference>
<dbReference type="Proteomes" id="UP001154282">
    <property type="component" value="Unassembled WGS sequence"/>
</dbReference>
<dbReference type="PANTHER" id="PTHR13271:SF103">
    <property type="entry name" value="N-METHYLTRANSFERASE DOMAIN AND SET DOMAIN CONTAINING PROTEIN-RELATED"/>
    <property type="match status" value="1"/>
</dbReference>
<proteinExistence type="predicted"/>
<feature type="domain" description="SET" evidence="4">
    <location>
        <begin position="158"/>
        <end position="376"/>
    </location>
</feature>
<keyword evidence="3" id="KW-0949">S-adenosyl-L-methionine</keyword>
<reference evidence="5" key="1">
    <citation type="submission" date="2022-08" db="EMBL/GenBank/DDBJ databases">
        <authorList>
            <person name="Gutierrez-Valencia J."/>
        </authorList>
    </citation>
    <scope>NUCLEOTIDE SEQUENCE</scope>
</reference>
<dbReference type="PROSITE" id="PS50280">
    <property type="entry name" value="SET"/>
    <property type="match status" value="1"/>
</dbReference>
<dbReference type="InterPro" id="IPR046341">
    <property type="entry name" value="SET_dom_sf"/>
</dbReference>
<sequence>MAGENGSCTVLLQLSENDPFFDKKKQILQARGFGIREQLNLQYSSSCPDSVAANLEKLLQVARIIHLDEVELYFNDFDGSRPVEFCSTRNEVEALNSILSLINHTSLKDQALRDAIKDGITRQCGEKSLVESRVGRNYEGLTKEYQLVEWGVSNGVKTSLEIALIEGAGRGAIAKKDLGIGDIALEIPVSLIISEELVRQSDMFKILESIEGISVETMMLLWSMKERHDCNSKFRVYLDTLPKEFNTGLSFGVDAMMALDDTTLFEEIMQAKEHLRVQYEELVPALCNNNPDTFPSEHYTWENFLWACELWYSNSMKIMFADGKLRTCLIPIAGFLNHSLYPHITHYGKVDCATNTLKFPLLRPCLAGEQCCLSYGNLSSSHLITFYGFSPLGDNPYDVIPIDIDVGEADCSNDSPWTTHMVRGTWFSKNHGIFHYGLPTPLLDYLRKARDHMPTTTATTKEDMELEIEVLEDLISTFNSMMDNLGDTNSDYSEDYGSWDVKLSVEFKDGQKRIISSILSSCDDGIKLLQTHLQKCTS</sequence>
<organism evidence="5 6">
    <name type="scientific">Linum tenue</name>
    <dbReference type="NCBI Taxonomy" id="586396"/>
    <lineage>
        <taxon>Eukaryota</taxon>
        <taxon>Viridiplantae</taxon>
        <taxon>Streptophyta</taxon>
        <taxon>Embryophyta</taxon>
        <taxon>Tracheophyta</taxon>
        <taxon>Spermatophyta</taxon>
        <taxon>Magnoliopsida</taxon>
        <taxon>eudicotyledons</taxon>
        <taxon>Gunneridae</taxon>
        <taxon>Pentapetalae</taxon>
        <taxon>rosids</taxon>
        <taxon>fabids</taxon>
        <taxon>Malpighiales</taxon>
        <taxon>Linaceae</taxon>
        <taxon>Linum</taxon>
    </lineage>
</organism>
<dbReference type="SUPFAM" id="SSF82199">
    <property type="entry name" value="SET domain"/>
    <property type="match status" value="1"/>
</dbReference>
<keyword evidence="6" id="KW-1185">Reference proteome</keyword>
<evidence type="ECO:0000256" key="2">
    <source>
        <dbReference type="ARBA" id="ARBA00022679"/>
    </source>
</evidence>
<dbReference type="GO" id="GO:0016279">
    <property type="term" value="F:protein-lysine N-methyltransferase activity"/>
    <property type="evidence" value="ECO:0007669"/>
    <property type="project" value="TreeGrafter"/>
</dbReference>
<dbReference type="InterPro" id="IPR001214">
    <property type="entry name" value="SET_dom"/>
</dbReference>